<feature type="transmembrane region" description="Helical" evidence="11">
    <location>
        <begin position="979"/>
        <end position="1001"/>
    </location>
</feature>
<dbReference type="PROSITE" id="PS50893">
    <property type="entry name" value="ABC_TRANSPORTER_2"/>
    <property type="match status" value="2"/>
</dbReference>
<feature type="transmembrane region" description="Helical" evidence="11">
    <location>
        <begin position="319"/>
        <end position="342"/>
    </location>
</feature>
<evidence type="ECO:0000256" key="4">
    <source>
        <dbReference type="ARBA" id="ARBA00022692"/>
    </source>
</evidence>
<dbReference type="SMART" id="SM00382">
    <property type="entry name" value="AAA"/>
    <property type="match status" value="2"/>
</dbReference>
<comment type="caution">
    <text evidence="14">The sequence shown here is derived from an EMBL/GenBank/DDBJ whole genome shotgun (WGS) entry which is preliminary data.</text>
</comment>
<accession>A0ABD3W0B4</accession>
<dbReference type="InterPro" id="IPR027417">
    <property type="entry name" value="P-loop_NTPase"/>
</dbReference>
<evidence type="ECO:0000259" key="13">
    <source>
        <dbReference type="PROSITE" id="PS50929"/>
    </source>
</evidence>
<comment type="subcellular location">
    <subcellularLocation>
        <location evidence="1">Membrane</location>
        <topology evidence="1">Multi-pass membrane protein</topology>
    </subcellularLocation>
</comment>
<evidence type="ECO:0000256" key="3">
    <source>
        <dbReference type="ARBA" id="ARBA00022448"/>
    </source>
</evidence>
<keyword evidence="7" id="KW-0067">ATP-binding</keyword>
<feature type="domain" description="ABC transporter" evidence="12">
    <location>
        <begin position="1187"/>
        <end position="1420"/>
    </location>
</feature>
<reference evidence="14 15" key="1">
    <citation type="submission" date="2024-11" db="EMBL/GenBank/DDBJ databases">
        <title>Chromosome-level genome assembly of the freshwater bivalve Anodonta woodiana.</title>
        <authorList>
            <person name="Chen X."/>
        </authorList>
    </citation>
    <scope>NUCLEOTIDE SEQUENCE [LARGE SCALE GENOMIC DNA]</scope>
    <source>
        <strain evidence="14">MN2024</strain>
        <tissue evidence="14">Gills</tissue>
    </source>
</reference>
<dbReference type="PROSITE" id="PS00211">
    <property type="entry name" value="ABC_TRANSPORTER_1"/>
    <property type="match status" value="2"/>
</dbReference>
<dbReference type="GO" id="GO:0005524">
    <property type="term" value="F:ATP binding"/>
    <property type="evidence" value="ECO:0007669"/>
    <property type="project" value="UniProtKB-KW"/>
</dbReference>
<keyword evidence="5" id="KW-0677">Repeat</keyword>
<dbReference type="FunFam" id="3.40.50.300:FF:000973">
    <property type="entry name" value="Multidrug resistance-associated protein 4"/>
    <property type="match status" value="1"/>
</dbReference>
<evidence type="ECO:0000259" key="12">
    <source>
        <dbReference type="PROSITE" id="PS50893"/>
    </source>
</evidence>
<feature type="transmembrane region" description="Helical" evidence="11">
    <location>
        <begin position="218"/>
        <end position="240"/>
    </location>
</feature>
<feature type="domain" description="ABC transporter" evidence="12">
    <location>
        <begin position="533"/>
        <end position="753"/>
    </location>
</feature>
<feature type="transmembrane region" description="Helical" evidence="11">
    <location>
        <begin position="918"/>
        <end position="937"/>
    </location>
</feature>
<keyword evidence="4 11" id="KW-0812">Transmembrane</keyword>
<name>A0ABD3W0B4_SINWO</name>
<dbReference type="EMBL" id="JBJQND010000009">
    <property type="protein sequence ID" value="KAL3867305.1"/>
    <property type="molecule type" value="Genomic_DNA"/>
</dbReference>
<evidence type="ECO:0000256" key="7">
    <source>
        <dbReference type="ARBA" id="ARBA00022840"/>
    </source>
</evidence>
<dbReference type="FunFam" id="3.40.50.300:FF:000163">
    <property type="entry name" value="Multidrug resistance-associated protein member 4"/>
    <property type="match status" value="1"/>
</dbReference>
<evidence type="ECO:0000256" key="1">
    <source>
        <dbReference type="ARBA" id="ARBA00004141"/>
    </source>
</evidence>
<dbReference type="InterPro" id="IPR036640">
    <property type="entry name" value="ABC1_TM_sf"/>
</dbReference>
<feature type="compositionally biased region" description="Basic and acidic residues" evidence="10">
    <location>
        <begin position="1436"/>
        <end position="1449"/>
    </location>
</feature>
<organism evidence="14 15">
    <name type="scientific">Sinanodonta woodiana</name>
    <name type="common">Chinese pond mussel</name>
    <name type="synonym">Anodonta woodiana</name>
    <dbReference type="NCBI Taxonomy" id="1069815"/>
    <lineage>
        <taxon>Eukaryota</taxon>
        <taxon>Metazoa</taxon>
        <taxon>Spiralia</taxon>
        <taxon>Lophotrochozoa</taxon>
        <taxon>Mollusca</taxon>
        <taxon>Bivalvia</taxon>
        <taxon>Autobranchia</taxon>
        <taxon>Heteroconchia</taxon>
        <taxon>Palaeoheterodonta</taxon>
        <taxon>Unionida</taxon>
        <taxon>Unionoidea</taxon>
        <taxon>Unionidae</taxon>
        <taxon>Unioninae</taxon>
        <taxon>Sinanodonta</taxon>
    </lineage>
</organism>
<feature type="region of interest" description="Disordered" evidence="10">
    <location>
        <begin position="81"/>
        <end position="100"/>
    </location>
</feature>
<dbReference type="SUPFAM" id="SSF90123">
    <property type="entry name" value="ABC transporter transmembrane region"/>
    <property type="match status" value="2"/>
</dbReference>
<evidence type="ECO:0000256" key="5">
    <source>
        <dbReference type="ARBA" id="ARBA00022737"/>
    </source>
</evidence>
<dbReference type="PANTHER" id="PTHR24223:SF456">
    <property type="entry name" value="MULTIDRUG RESISTANCE-ASSOCIATED PROTEIN LETHAL(2)03659"/>
    <property type="match status" value="1"/>
</dbReference>
<evidence type="ECO:0000256" key="11">
    <source>
        <dbReference type="SAM" id="Phobius"/>
    </source>
</evidence>
<dbReference type="Gene3D" id="1.20.1560.10">
    <property type="entry name" value="ABC transporter type 1, transmembrane domain"/>
    <property type="match status" value="2"/>
</dbReference>
<feature type="domain" description="ABC transmembrane type-1" evidence="13">
    <location>
        <begin position="871"/>
        <end position="1151"/>
    </location>
</feature>
<dbReference type="InterPro" id="IPR003439">
    <property type="entry name" value="ABC_transporter-like_ATP-bd"/>
</dbReference>
<dbReference type="InterPro" id="IPR050173">
    <property type="entry name" value="ABC_transporter_C-like"/>
</dbReference>
<proteinExistence type="inferred from homology"/>
<evidence type="ECO:0008006" key="16">
    <source>
        <dbReference type="Google" id="ProtNLM"/>
    </source>
</evidence>
<feature type="compositionally biased region" description="Acidic residues" evidence="10">
    <location>
        <begin position="1454"/>
        <end position="1464"/>
    </location>
</feature>
<dbReference type="Gene3D" id="3.40.50.300">
    <property type="entry name" value="P-loop containing nucleotide triphosphate hydrolases"/>
    <property type="match status" value="2"/>
</dbReference>
<gene>
    <name evidence="14" type="ORF">ACJMK2_044519</name>
</gene>
<feature type="transmembrane region" description="Helical" evidence="11">
    <location>
        <begin position="1097"/>
        <end position="1118"/>
    </location>
</feature>
<dbReference type="InterPro" id="IPR003593">
    <property type="entry name" value="AAA+_ATPase"/>
</dbReference>
<dbReference type="SUPFAM" id="SSF52540">
    <property type="entry name" value="P-loop containing nucleoside triphosphate hydrolases"/>
    <property type="match status" value="2"/>
</dbReference>
<keyword evidence="3" id="KW-0813">Transport</keyword>
<dbReference type="Pfam" id="PF00664">
    <property type="entry name" value="ABC_membrane"/>
    <property type="match status" value="2"/>
</dbReference>
<dbReference type="CDD" id="cd03250">
    <property type="entry name" value="ABCC_MRP_domain1"/>
    <property type="match status" value="1"/>
</dbReference>
<comment type="similarity">
    <text evidence="2">Belongs to the ABC transporter superfamily. ABCC family. Conjugate transporter (TC 3.A.1.208) subfamily.</text>
</comment>
<feature type="transmembrane region" description="Helical" evidence="11">
    <location>
        <begin position="808"/>
        <end position="830"/>
    </location>
</feature>
<feature type="transmembrane region" description="Helical" evidence="11">
    <location>
        <begin position="1007"/>
        <end position="1026"/>
    </location>
</feature>
<keyword evidence="15" id="KW-1185">Reference proteome</keyword>
<evidence type="ECO:0000313" key="15">
    <source>
        <dbReference type="Proteomes" id="UP001634394"/>
    </source>
</evidence>
<dbReference type="PANTHER" id="PTHR24223">
    <property type="entry name" value="ATP-BINDING CASSETTE SUB-FAMILY C"/>
    <property type="match status" value="1"/>
</dbReference>
<evidence type="ECO:0000256" key="2">
    <source>
        <dbReference type="ARBA" id="ARBA00009726"/>
    </source>
</evidence>
<dbReference type="GO" id="GO:0016020">
    <property type="term" value="C:membrane"/>
    <property type="evidence" value="ECO:0007669"/>
    <property type="project" value="UniProtKB-SubCell"/>
</dbReference>
<feature type="transmembrane region" description="Helical" evidence="11">
    <location>
        <begin position="406"/>
        <end position="425"/>
    </location>
</feature>
<dbReference type="Pfam" id="PF00005">
    <property type="entry name" value="ABC_tran"/>
    <property type="match status" value="2"/>
</dbReference>
<protein>
    <recommendedName>
        <fullName evidence="16">Multidrug resistance-associated protein 4</fullName>
    </recommendedName>
</protein>
<keyword evidence="9 11" id="KW-0472">Membrane</keyword>
<keyword evidence="8 11" id="KW-1133">Transmembrane helix</keyword>
<feature type="transmembrane region" description="Helical" evidence="11">
    <location>
        <begin position="437"/>
        <end position="456"/>
    </location>
</feature>
<evidence type="ECO:0000256" key="6">
    <source>
        <dbReference type="ARBA" id="ARBA00022741"/>
    </source>
</evidence>
<dbReference type="PROSITE" id="PS50929">
    <property type="entry name" value="ABC_TM1F"/>
    <property type="match status" value="2"/>
</dbReference>
<dbReference type="Proteomes" id="UP001634394">
    <property type="component" value="Unassembled WGS sequence"/>
</dbReference>
<dbReference type="InterPro" id="IPR011527">
    <property type="entry name" value="ABC1_TM_dom"/>
</dbReference>
<feature type="compositionally biased region" description="Basic and acidic residues" evidence="10">
    <location>
        <begin position="85"/>
        <end position="97"/>
    </location>
</feature>
<feature type="transmembrane region" description="Helical" evidence="11">
    <location>
        <begin position="295"/>
        <end position="313"/>
    </location>
</feature>
<evidence type="ECO:0000313" key="14">
    <source>
        <dbReference type="EMBL" id="KAL3867305.1"/>
    </source>
</evidence>
<dbReference type="InterPro" id="IPR017871">
    <property type="entry name" value="ABC_transporter-like_CS"/>
</dbReference>
<feature type="domain" description="ABC transmembrane type-1" evidence="13">
    <location>
        <begin position="183"/>
        <end position="423"/>
    </location>
</feature>
<sequence length="1472" mass="166532">MFDFHEMNSMQMWLAGCKKKLFAQFNQLGLCLGINATRTALDRVRRDHDEKILQWKPDVSDFLLLPSEASTSDSIISRMQETNEDLQKKPGESENKKRQPCPYNDTNWISRLSFWWLNSLFKLGFTRQLKVDDLYDVRQPQDESKYLADKLEKIWTVERLKKRPSLFKAVLLAFRKECLLPGIFLIFSETIRVIQPYLVGEVISYFSIDSQMRRQDVYIYAIALGVLGLIQLCIMPLYFYSMHCVAMQMKAAVSAIIYRKILKMSSYSLHKTSSGQIVNMLSTDVNKFDYATETFHFIWIAPIEIAIVLYLIYRRVGIAALFTLTVILSLVPLQFLLGYLFGKLRTRIGGKKDKRTLLMNEVIAGMRVIKMYCWEKPFSLLITQLRRQELRQVWNASMLKSLSSSLFLSSGRLLALVVFAAAWKMGLPLTAKTVFSSIGWIEILRISVFLFLFYAIEDNTQLAASLKRIQRVLLLDDMHSVDGPRNKENIGPVRISESDSNIAVEIKNMTAFWDSHLQKSKPVDSKQNEEAGIALMQPGEDSCVTFGLKSISLQVVRGELLAVIGPVGAGKSSFLMSLLGELPLLEGGITLNGCLGYVSQQPWVFSGTLRENILFGSPYDKTKYDQIVHCCALIKDIEQFRYGDLTLVGERGLCLSGGQKARVTLARCLYQGADILLLDDPLSAVDTEVGRHLFSRCICDYLKDKTRILVTHQLQYLKKADRILILKEGVIGDIGTFNELSARGTEFYELLEDPDHKEQDLQDLDVKEDLTESDGQIKTEESEQMADEDQSEGRVGVSVYRQYLASCYGFITVPVILLIGFTVHGAYIAADWCLARWAEFHELQTFSGLASSSTASNCENCSTIPGPLNSSNLVNLTFPMTVMPNITMATQTSSPHLSQESAILSDYYMTLYTVLSTSYLGLVFILTALFYTFATLASRRLHDKMFWIVLGAKSRFFDSNPVGRILNRFSRDIGFIDEILPRIFFLVVELTIRLTGLILTTCIINPWLLIPVLIMTVFIVMLRYYAMHTLRETKRIEAIARSPMYSHVSDTLVGIHTIRALGKRDQFIQEFDSLQNTHTSAWFIFLSSYRWFSLRSLFAVYIYFNIVICISIIVNQGFGLTSGLLGLSINYCLIIADPFEFLVRMTAELENAMTSVERVLSYNNLEQEAAKDSPHPPQADWPQSGEITLSNLSLSYTSDSPQVLKNISCSIKSKEKIGIVGRTGAGKSSLMAAILRMTEPSGGLIIDNINVLKIGLHELRKKISVIPQDPVLFSGTLRRNLDPFDEYTDDQLWKVLGQVQLTDKVSSSQGGLSMEVSEGGQNFSVGQRQLLCLARAMLRFNKILILDEATANVDHTTDELIQQTVRDHFRHCTVLTIAHRLRTVMDSDRLMVLEQGQLVEMDRPDVLLQNPKGYFFKLVQQTGNLEVQKLQALARKERSTVEDAEDSRQQPDSVTEEQNGDDENSINVRIVS</sequence>
<dbReference type="CDD" id="cd03244">
    <property type="entry name" value="ABCC_MRP_domain2"/>
    <property type="match status" value="1"/>
</dbReference>
<dbReference type="InterPro" id="IPR044746">
    <property type="entry name" value="ABCC_6TM_D1"/>
</dbReference>
<dbReference type="FunFam" id="1.20.1560.10:FF:000006">
    <property type="entry name" value="ATP-binding cassette, sub-family C (CFTR/MRP), member 9"/>
    <property type="match status" value="1"/>
</dbReference>
<dbReference type="CDD" id="cd18579">
    <property type="entry name" value="ABC_6TM_ABCC_D1"/>
    <property type="match status" value="1"/>
</dbReference>
<evidence type="ECO:0000256" key="8">
    <source>
        <dbReference type="ARBA" id="ARBA00022989"/>
    </source>
</evidence>
<evidence type="ECO:0000256" key="9">
    <source>
        <dbReference type="ARBA" id="ARBA00023136"/>
    </source>
</evidence>
<keyword evidence="6" id="KW-0547">Nucleotide-binding</keyword>
<evidence type="ECO:0000256" key="10">
    <source>
        <dbReference type="SAM" id="MobiDB-lite"/>
    </source>
</evidence>
<feature type="region of interest" description="Disordered" evidence="10">
    <location>
        <begin position="1436"/>
        <end position="1472"/>
    </location>
</feature>